<name>A0AAW9RPD0_9HYPH</name>
<evidence type="ECO:0000259" key="1">
    <source>
        <dbReference type="Pfam" id="PF04233"/>
    </source>
</evidence>
<sequence>MARVNETIYDLEIRHQVGLWRLGTATVRDIIALLNTIDADMVDRIRKYDFTEVSGAWSRKRLERMLEAIRETNREAYRLLQRRLTGDLTDLAKYEAAFQGRLIGSSLGFKWDIVQPSAEQLKAAVTARPFQGKLLREWVSEMETGRYIRLRDAIRIGFTEGESIDQIVRRIRGTRAAKYRDGVLDISRRSGEAMVRTAVNHTATAARNELFEQNSDLIKGVQWVSTLDSRTTEICMARDGKVYKLGSGPRPPAHINCRSTIVPVTKSFRELGIDIDEVPPGTRASMNGQVAQQTTYPAWLRNQPREVVEEALGPTKAKLFLDGKLPIDRFVDPTGHAYTLDELRRREANAFAKAGIAA</sequence>
<accession>A0AAW9RPD0</accession>
<organism evidence="2 3">
    <name type="scientific">Microbaculum marinum</name>
    <dbReference type="NCBI Taxonomy" id="1764581"/>
    <lineage>
        <taxon>Bacteria</taxon>
        <taxon>Pseudomonadati</taxon>
        <taxon>Pseudomonadota</taxon>
        <taxon>Alphaproteobacteria</taxon>
        <taxon>Hyphomicrobiales</taxon>
        <taxon>Tepidamorphaceae</taxon>
        <taxon>Microbaculum</taxon>
    </lineage>
</organism>
<dbReference type="InterPro" id="IPR017029">
    <property type="entry name" value="Phage_head_put"/>
</dbReference>
<keyword evidence="3" id="KW-1185">Reference proteome</keyword>
<dbReference type="NCBIfam" id="TIGR01641">
    <property type="entry name" value="phageSPP1_gp7"/>
    <property type="match status" value="1"/>
</dbReference>
<evidence type="ECO:0000313" key="2">
    <source>
        <dbReference type="EMBL" id="MEJ8571254.1"/>
    </source>
</evidence>
<protein>
    <submittedName>
        <fullName evidence="2">Minor capsid protein</fullName>
    </submittedName>
</protein>
<dbReference type="AlphaFoldDB" id="A0AAW9RPD0"/>
<dbReference type="Pfam" id="PF04233">
    <property type="entry name" value="Phage_Mu_F"/>
    <property type="match status" value="1"/>
</dbReference>
<evidence type="ECO:0000313" key="3">
    <source>
        <dbReference type="Proteomes" id="UP001378188"/>
    </source>
</evidence>
<dbReference type="EMBL" id="JAZHOF010000003">
    <property type="protein sequence ID" value="MEJ8571254.1"/>
    <property type="molecule type" value="Genomic_DNA"/>
</dbReference>
<dbReference type="RefSeq" id="WP_340328957.1">
    <property type="nucleotide sequence ID" value="NZ_JAZHOF010000003.1"/>
</dbReference>
<gene>
    <name evidence="2" type="ORF">V3328_07205</name>
</gene>
<comment type="caution">
    <text evidence="2">The sequence shown here is derived from an EMBL/GenBank/DDBJ whole genome shotgun (WGS) entry which is preliminary data.</text>
</comment>
<dbReference type="InterPro" id="IPR006528">
    <property type="entry name" value="Phage_head_morphogenesis_dom"/>
</dbReference>
<dbReference type="Proteomes" id="UP001378188">
    <property type="component" value="Unassembled WGS sequence"/>
</dbReference>
<proteinExistence type="predicted"/>
<feature type="domain" description="Phage head morphogenesis" evidence="1">
    <location>
        <begin position="150"/>
        <end position="261"/>
    </location>
</feature>
<dbReference type="PIRSF" id="PIRSF034565">
    <property type="entry name" value="UCP034565"/>
    <property type="match status" value="1"/>
</dbReference>
<reference evidence="2 3" key="1">
    <citation type="submission" date="2024-02" db="EMBL/GenBank/DDBJ databases">
        <title>Genome analysis and characterization of Microbaculum marinisediminis sp. nov., isolated from marine sediment.</title>
        <authorList>
            <person name="Du Z.-J."/>
            <person name="Ye Y.-Q."/>
            <person name="Zhang Z.-R."/>
            <person name="Yuan S.-M."/>
            <person name="Zhang X.-Y."/>
        </authorList>
    </citation>
    <scope>NUCLEOTIDE SEQUENCE [LARGE SCALE GENOMIC DNA]</scope>
    <source>
        <strain evidence="2 3">SDUM1044001</strain>
    </source>
</reference>